<dbReference type="Proteomes" id="UP000066529">
    <property type="component" value="Chromosome"/>
</dbReference>
<comment type="catalytic activity">
    <reaction evidence="1">
        <text>(R)-pantoate + ATP = (R)-4-phosphopantoate + ADP + H(+)</text>
        <dbReference type="Rhea" id="RHEA:28246"/>
        <dbReference type="ChEBI" id="CHEBI:15378"/>
        <dbReference type="ChEBI" id="CHEBI:15980"/>
        <dbReference type="ChEBI" id="CHEBI:30616"/>
        <dbReference type="ChEBI" id="CHEBI:61294"/>
        <dbReference type="ChEBI" id="CHEBI:456216"/>
        <dbReference type="EC" id="2.7.1.169"/>
    </reaction>
</comment>
<feature type="domain" description="GHMP kinase N-terminal" evidence="2">
    <location>
        <begin position="121"/>
        <end position="191"/>
    </location>
</feature>
<evidence type="ECO:0000259" key="3">
    <source>
        <dbReference type="Pfam" id="PF08544"/>
    </source>
</evidence>
<dbReference type="STRING" id="523844.MSTHT_0988"/>
<dbReference type="PANTHER" id="PTHR42282">
    <property type="entry name" value="PANTOATE KINASE-RELATED"/>
    <property type="match status" value="1"/>
</dbReference>
<dbReference type="Gene3D" id="3.30.230.10">
    <property type="match status" value="1"/>
</dbReference>
<comment type="function">
    <text evidence="1">Phosphorylates (R)-pantoate to form (R)-4-phosphopantoate in the CoA biosynthesis pathway.</text>
</comment>
<keyword evidence="1 4" id="KW-0418">Kinase</keyword>
<keyword evidence="1" id="KW-0547">Nucleotide-binding</keyword>
<dbReference type="GO" id="GO:0005524">
    <property type="term" value="F:ATP binding"/>
    <property type="evidence" value="ECO:0007669"/>
    <property type="project" value="UniProtKB-KW"/>
</dbReference>
<protein>
    <recommendedName>
        <fullName evidence="1">Pantoate kinase</fullName>
        <shortName evidence="1">PoK</shortName>
        <ecNumber evidence="1">2.7.1.169</ecNumber>
    </recommendedName>
</protein>
<reference evidence="4 5" key="1">
    <citation type="submission" date="2014-07" db="EMBL/GenBank/DDBJ databases">
        <title>Methanogenic archaea and the global carbon cycle.</title>
        <authorList>
            <person name="Henriksen J.R."/>
            <person name="Luke J."/>
            <person name="Reinhart S."/>
            <person name="Benedict M.N."/>
            <person name="Youngblut N.D."/>
            <person name="Metcalf M.E."/>
            <person name="Whitaker R.J."/>
            <person name="Metcalf W.W."/>
        </authorList>
    </citation>
    <scope>NUCLEOTIDE SEQUENCE [LARGE SCALE GENOMIC DNA]</scope>
    <source>
        <strain evidence="5">ATCC 43570 / DSM 1825 / OCM 12 / VKM B-1830 / TM-1</strain>
    </source>
</reference>
<dbReference type="EC" id="2.7.1.169" evidence="1"/>
<dbReference type="Pfam" id="PF08544">
    <property type="entry name" value="GHMP_kinases_C"/>
    <property type="match status" value="1"/>
</dbReference>
<sequence length="337" mass="36152">MPSTPEYFTKIRIFCKALCKTGTNFEKMIKIVKKALSMYTYESEGANFLAKAYAPGHITGFFQIHEHENPHRKGSTGCGIVLNGGVTTEVEVGRSVEETEIFLNGKRVEGKTSRTVAEMMTDMPVKIKSWAEIPTGCGFGASGAGALGTAYALNRALSLNQTVKSLTEYAHVAEVVNHSGLGDIAAQSSGGVVIRLQPGGPEYGLVDRIPAPEARVFCIVLGEISTDLVLRDEAATARINSAGKTAMSELLKKPTLENFMQQAKTFASKTGLMSSRAKDVIEAANASGGLASQAMLGDTVFAIAPHPHEFSLYESLQEFGEVLEYSISTCVPKLMNE</sequence>
<accession>A0A0E3NBR5</accession>
<gene>
    <name evidence="4" type="ORF">MSTHT_0988</name>
</gene>
<dbReference type="HAMAP" id="MF_02223">
    <property type="entry name" value="Pantoate_kinase"/>
    <property type="match status" value="1"/>
</dbReference>
<dbReference type="GO" id="GO:0016301">
    <property type="term" value="F:kinase activity"/>
    <property type="evidence" value="ECO:0007669"/>
    <property type="project" value="UniProtKB-UniRule"/>
</dbReference>
<dbReference type="EMBL" id="CP009501">
    <property type="protein sequence ID" value="AKB12746.1"/>
    <property type="molecule type" value="Genomic_DNA"/>
</dbReference>
<comment type="similarity">
    <text evidence="1">Belongs to the GHMP kinase family. PoK subfamily.</text>
</comment>
<feature type="domain" description="GHMP kinase C-terminal" evidence="3">
    <location>
        <begin position="249"/>
        <end position="320"/>
    </location>
</feature>
<dbReference type="SUPFAM" id="SSF54211">
    <property type="entry name" value="Ribosomal protein S5 domain 2-like"/>
    <property type="match status" value="1"/>
</dbReference>
<dbReference type="InterPro" id="IPR006204">
    <property type="entry name" value="GHMP_kinase_N_dom"/>
</dbReference>
<evidence type="ECO:0000313" key="4">
    <source>
        <dbReference type="EMBL" id="AKB12746.1"/>
    </source>
</evidence>
<dbReference type="InterPro" id="IPR014721">
    <property type="entry name" value="Ribsml_uS5_D2-typ_fold_subgr"/>
</dbReference>
<keyword evidence="1" id="KW-0173">Coenzyme A biosynthesis</keyword>
<dbReference type="HOGENOM" id="CLU_081191_0_0_2"/>
<organism evidence="4 5">
    <name type="scientific">Methanosarcina thermophila (strain ATCC 43570 / DSM 1825 / OCM 12 / VKM B-1830 / TM-1)</name>
    <dbReference type="NCBI Taxonomy" id="523844"/>
    <lineage>
        <taxon>Archaea</taxon>
        <taxon>Methanobacteriati</taxon>
        <taxon>Methanobacteriota</taxon>
        <taxon>Stenosarchaea group</taxon>
        <taxon>Methanomicrobia</taxon>
        <taxon>Methanosarcinales</taxon>
        <taxon>Methanosarcinaceae</taxon>
        <taxon>Methanosarcina</taxon>
    </lineage>
</organism>
<dbReference type="KEGG" id="mthr:MSTHT_0988"/>
<keyword evidence="1" id="KW-0067">ATP-binding</keyword>
<evidence type="ECO:0000313" key="5">
    <source>
        <dbReference type="Proteomes" id="UP000066529"/>
    </source>
</evidence>
<evidence type="ECO:0000256" key="1">
    <source>
        <dbReference type="HAMAP-Rule" id="MF_02223"/>
    </source>
</evidence>
<dbReference type="InterPro" id="IPR020568">
    <property type="entry name" value="Ribosomal_Su5_D2-typ_SF"/>
</dbReference>
<dbReference type="InterPro" id="IPR012043">
    <property type="entry name" value="PoK"/>
</dbReference>
<dbReference type="PIRSF" id="PIRSF016896">
    <property type="entry name" value="GHMP_arc_MJ0969"/>
    <property type="match status" value="1"/>
</dbReference>
<dbReference type="PANTHER" id="PTHR42282:SF1">
    <property type="entry name" value="PANTOATE KINASE"/>
    <property type="match status" value="1"/>
</dbReference>
<comment type="pathway">
    <text evidence="1">Cofactor biosynthesis; coenzyme A biosynthesis.</text>
</comment>
<dbReference type="AlphaFoldDB" id="A0A0E3NBR5"/>
<keyword evidence="1 4" id="KW-0808">Transferase</keyword>
<proteinExistence type="inferred from homology"/>
<dbReference type="InterPro" id="IPR013750">
    <property type="entry name" value="GHMP_kinase_C_dom"/>
</dbReference>
<dbReference type="PATRIC" id="fig|523844.20.peg.1265"/>
<dbReference type="GO" id="GO:0015937">
    <property type="term" value="P:coenzyme A biosynthetic process"/>
    <property type="evidence" value="ECO:0007669"/>
    <property type="project" value="UniProtKB-UniRule"/>
</dbReference>
<dbReference type="Pfam" id="PF00288">
    <property type="entry name" value="GHMP_kinases_N"/>
    <property type="match status" value="1"/>
</dbReference>
<name>A0A0E3NBR5_METTT</name>
<evidence type="ECO:0000259" key="2">
    <source>
        <dbReference type="Pfam" id="PF00288"/>
    </source>
</evidence>
<dbReference type="UniPathway" id="UPA00241"/>